<dbReference type="PROSITE" id="PS01081">
    <property type="entry name" value="HTH_TETR_1"/>
    <property type="match status" value="1"/>
</dbReference>
<feature type="domain" description="HTH tetR-type" evidence="4">
    <location>
        <begin position="14"/>
        <end position="74"/>
    </location>
</feature>
<reference evidence="6" key="1">
    <citation type="submission" date="2016-10" db="EMBL/GenBank/DDBJ databases">
        <authorList>
            <person name="Varghese N."/>
            <person name="Submissions S."/>
        </authorList>
    </citation>
    <scope>NUCLEOTIDE SEQUENCE [LARGE SCALE GENOMIC DNA]</scope>
    <source>
        <strain evidence="6">DSM 21620</strain>
    </source>
</reference>
<keyword evidence="2 3" id="KW-0238">DNA-binding</keyword>
<sequence>MKERVLNMVRPKKGNRKEDILEAGLEVFAKKGYYNTTTAHIAEKAGISQPYVFKFFKTKEELFIAALDRAFDRIIQTFKDVESNSEKLVIKMIEAYEELSVLHPNEIALQVIGISVTEEAIREATKKGLALIRSYTLERFKSAGIENAEREVTTFLARGILCNISYFLDFPVLIDENSK</sequence>
<dbReference type="STRING" id="361279.SAMN05421663_10351"/>
<dbReference type="SUPFAM" id="SSF46689">
    <property type="entry name" value="Homeodomain-like"/>
    <property type="match status" value="1"/>
</dbReference>
<dbReference type="InterPro" id="IPR009057">
    <property type="entry name" value="Homeodomain-like_sf"/>
</dbReference>
<dbReference type="InterPro" id="IPR023772">
    <property type="entry name" value="DNA-bd_HTH_TetR-type_CS"/>
</dbReference>
<organism evidence="5 6">
    <name type="scientific">Terribacillus halophilus</name>
    <dbReference type="NCBI Taxonomy" id="361279"/>
    <lineage>
        <taxon>Bacteria</taxon>
        <taxon>Bacillati</taxon>
        <taxon>Bacillota</taxon>
        <taxon>Bacilli</taxon>
        <taxon>Bacillales</taxon>
        <taxon>Bacillaceae</taxon>
        <taxon>Terribacillus</taxon>
    </lineage>
</organism>
<keyword evidence="1" id="KW-0678">Repressor</keyword>
<dbReference type="PROSITE" id="PS50977">
    <property type="entry name" value="HTH_TETR_2"/>
    <property type="match status" value="1"/>
</dbReference>
<evidence type="ECO:0000256" key="1">
    <source>
        <dbReference type="ARBA" id="ARBA00022491"/>
    </source>
</evidence>
<evidence type="ECO:0000313" key="6">
    <source>
        <dbReference type="Proteomes" id="UP000198666"/>
    </source>
</evidence>
<gene>
    <name evidence="5" type="ORF">SAMN05421663_10351</name>
</gene>
<feature type="DNA-binding region" description="H-T-H motif" evidence="3">
    <location>
        <begin position="37"/>
        <end position="56"/>
    </location>
</feature>
<accession>A0A1G6MTB6</accession>
<dbReference type="AlphaFoldDB" id="A0A1G6MTB6"/>
<dbReference type="Gene3D" id="1.10.357.10">
    <property type="entry name" value="Tetracycline Repressor, domain 2"/>
    <property type="match status" value="1"/>
</dbReference>
<dbReference type="Proteomes" id="UP000198666">
    <property type="component" value="Unassembled WGS sequence"/>
</dbReference>
<dbReference type="PANTHER" id="PTHR43479">
    <property type="entry name" value="ACREF/ENVCD OPERON REPRESSOR-RELATED"/>
    <property type="match status" value="1"/>
</dbReference>
<dbReference type="InterPro" id="IPR001647">
    <property type="entry name" value="HTH_TetR"/>
</dbReference>
<dbReference type="Pfam" id="PF00440">
    <property type="entry name" value="TetR_N"/>
    <property type="match status" value="1"/>
</dbReference>
<dbReference type="PANTHER" id="PTHR43479:SF11">
    <property type="entry name" value="ACREF_ENVCD OPERON REPRESSOR-RELATED"/>
    <property type="match status" value="1"/>
</dbReference>
<protein>
    <submittedName>
        <fullName evidence="5">DNA-binding transcriptional regulator, AcrR family</fullName>
    </submittedName>
</protein>
<keyword evidence="6" id="KW-1185">Reference proteome</keyword>
<dbReference type="GO" id="GO:0003677">
    <property type="term" value="F:DNA binding"/>
    <property type="evidence" value="ECO:0007669"/>
    <property type="project" value="UniProtKB-UniRule"/>
</dbReference>
<dbReference type="InterPro" id="IPR050624">
    <property type="entry name" value="HTH-type_Tx_Regulator"/>
</dbReference>
<evidence type="ECO:0000313" key="5">
    <source>
        <dbReference type="EMBL" id="SDC58457.1"/>
    </source>
</evidence>
<dbReference type="EMBL" id="FMZB01000003">
    <property type="protein sequence ID" value="SDC58457.1"/>
    <property type="molecule type" value="Genomic_DNA"/>
</dbReference>
<dbReference type="PRINTS" id="PR00455">
    <property type="entry name" value="HTHTETR"/>
</dbReference>
<name>A0A1G6MTB6_9BACI</name>
<evidence type="ECO:0000259" key="4">
    <source>
        <dbReference type="PROSITE" id="PS50977"/>
    </source>
</evidence>
<evidence type="ECO:0000256" key="3">
    <source>
        <dbReference type="PROSITE-ProRule" id="PRU00335"/>
    </source>
</evidence>
<proteinExistence type="predicted"/>
<evidence type="ECO:0000256" key="2">
    <source>
        <dbReference type="ARBA" id="ARBA00023125"/>
    </source>
</evidence>